<keyword evidence="2" id="KW-0723">Serine/threonine-protein kinase</keyword>
<dbReference type="SUPFAM" id="SSF56112">
    <property type="entry name" value="Protein kinase-like (PK-like)"/>
    <property type="match status" value="1"/>
</dbReference>
<reference evidence="12" key="1">
    <citation type="submission" date="2021-01" db="EMBL/GenBank/DDBJ databases">
        <title>Whole genome shotgun sequence of Actinoplanes cyaneus NBRC 14990.</title>
        <authorList>
            <person name="Komaki H."/>
            <person name="Tamura T."/>
        </authorList>
    </citation>
    <scope>NUCLEOTIDE SEQUENCE</scope>
    <source>
        <strain evidence="12">NBRC 14990</strain>
    </source>
</reference>
<feature type="domain" description="Protein kinase" evidence="11">
    <location>
        <begin position="11"/>
        <end position="275"/>
    </location>
</feature>
<organism evidence="12 13">
    <name type="scientific">Actinoplanes cyaneus</name>
    <dbReference type="NCBI Taxonomy" id="52696"/>
    <lineage>
        <taxon>Bacteria</taxon>
        <taxon>Bacillati</taxon>
        <taxon>Actinomycetota</taxon>
        <taxon>Actinomycetes</taxon>
        <taxon>Micromonosporales</taxon>
        <taxon>Micromonosporaceae</taxon>
        <taxon>Actinoplanes</taxon>
    </lineage>
</organism>
<feature type="binding site" evidence="9">
    <location>
        <position position="40"/>
    </location>
    <ligand>
        <name>ATP</name>
        <dbReference type="ChEBI" id="CHEBI:30616"/>
    </ligand>
</feature>
<dbReference type="InterPro" id="IPR011009">
    <property type="entry name" value="Kinase-like_dom_sf"/>
</dbReference>
<accession>A0A919INA5</accession>
<evidence type="ECO:0000259" key="11">
    <source>
        <dbReference type="PROSITE" id="PS50011"/>
    </source>
</evidence>
<sequence length="436" mass="45431">MKRGDLIDGRYRLGERLGQGGMSVVWRADDESLGREVAIKVLSAALAGDPALRQRIRAEARAAAGLLHPGVVAVFDYGELTEAGRVLSYVVMELVEGRSMADMLTGEPLAWELTVLIGAEVAAALAAAHRAGVVHRDVKPGNVMVTATGIKLVDFGISATVGELDGQDGMVLGTPAYLAPERIAGGPVRPATDVYALGLLLYRALAGRMPWQATTVTQMLKAHVYASPAPLPPVDGLPAEVVRLLSRCLAKKPGERPSSAEIAQVLGEISGQPRSTVLRGAAGPSLAVPRLRDRRSRPAVASRIRGRRSRTVPALRLRDRRSRPVLAGAAAATLLALGASWWTMSGGTSPASQPAAAAPPPGTSATSSAPPTTTSTTSTSMQATVVRQVVDHGAAPAAPAAKTARSGPAPKALKLPKVKPPKALKPPKHPKPPKHR</sequence>
<dbReference type="GO" id="GO:0004674">
    <property type="term" value="F:protein serine/threonine kinase activity"/>
    <property type="evidence" value="ECO:0007669"/>
    <property type="project" value="UniProtKB-KW"/>
</dbReference>
<keyword evidence="6 9" id="KW-0067">ATP-binding</keyword>
<evidence type="ECO:0000256" key="8">
    <source>
        <dbReference type="ARBA" id="ARBA00048679"/>
    </source>
</evidence>
<dbReference type="AlphaFoldDB" id="A0A919INA5"/>
<dbReference type="PROSITE" id="PS00107">
    <property type="entry name" value="PROTEIN_KINASE_ATP"/>
    <property type="match status" value="1"/>
</dbReference>
<evidence type="ECO:0000313" key="12">
    <source>
        <dbReference type="EMBL" id="GID67841.1"/>
    </source>
</evidence>
<comment type="catalytic activity">
    <reaction evidence="8">
        <text>L-seryl-[protein] + ATP = O-phospho-L-seryl-[protein] + ADP + H(+)</text>
        <dbReference type="Rhea" id="RHEA:17989"/>
        <dbReference type="Rhea" id="RHEA-COMP:9863"/>
        <dbReference type="Rhea" id="RHEA-COMP:11604"/>
        <dbReference type="ChEBI" id="CHEBI:15378"/>
        <dbReference type="ChEBI" id="CHEBI:29999"/>
        <dbReference type="ChEBI" id="CHEBI:30616"/>
        <dbReference type="ChEBI" id="CHEBI:83421"/>
        <dbReference type="ChEBI" id="CHEBI:456216"/>
        <dbReference type="EC" id="2.7.11.1"/>
    </reaction>
</comment>
<gene>
    <name evidence="12" type="ORF">Acy02nite_57220</name>
</gene>
<evidence type="ECO:0000256" key="3">
    <source>
        <dbReference type="ARBA" id="ARBA00022679"/>
    </source>
</evidence>
<keyword evidence="5" id="KW-0418">Kinase</keyword>
<dbReference type="InterPro" id="IPR008271">
    <property type="entry name" value="Ser/Thr_kinase_AS"/>
</dbReference>
<evidence type="ECO:0000256" key="9">
    <source>
        <dbReference type="PROSITE-ProRule" id="PRU10141"/>
    </source>
</evidence>
<dbReference type="InterPro" id="IPR000719">
    <property type="entry name" value="Prot_kinase_dom"/>
</dbReference>
<name>A0A919INA5_9ACTN</name>
<evidence type="ECO:0000313" key="13">
    <source>
        <dbReference type="Proteomes" id="UP000619479"/>
    </source>
</evidence>
<dbReference type="Pfam" id="PF00069">
    <property type="entry name" value="Pkinase"/>
    <property type="match status" value="1"/>
</dbReference>
<dbReference type="PANTHER" id="PTHR43289:SF6">
    <property type="entry name" value="SERINE_THREONINE-PROTEIN KINASE NEKL-3"/>
    <property type="match status" value="1"/>
</dbReference>
<feature type="region of interest" description="Disordered" evidence="10">
    <location>
        <begin position="292"/>
        <end position="312"/>
    </location>
</feature>
<feature type="compositionally biased region" description="Low complexity" evidence="10">
    <location>
        <begin position="346"/>
        <end position="356"/>
    </location>
</feature>
<evidence type="ECO:0000256" key="10">
    <source>
        <dbReference type="SAM" id="MobiDB-lite"/>
    </source>
</evidence>
<dbReference type="PROSITE" id="PS00108">
    <property type="entry name" value="PROTEIN_KINASE_ST"/>
    <property type="match status" value="1"/>
</dbReference>
<dbReference type="InterPro" id="IPR017441">
    <property type="entry name" value="Protein_kinase_ATP_BS"/>
</dbReference>
<dbReference type="Gene3D" id="3.30.200.20">
    <property type="entry name" value="Phosphorylase Kinase, domain 1"/>
    <property type="match status" value="1"/>
</dbReference>
<feature type="region of interest" description="Disordered" evidence="10">
    <location>
        <begin position="346"/>
        <end position="436"/>
    </location>
</feature>
<evidence type="ECO:0000256" key="4">
    <source>
        <dbReference type="ARBA" id="ARBA00022741"/>
    </source>
</evidence>
<keyword evidence="3" id="KW-0808">Transferase</keyword>
<dbReference type="GO" id="GO:0005524">
    <property type="term" value="F:ATP binding"/>
    <property type="evidence" value="ECO:0007669"/>
    <property type="project" value="UniProtKB-UniRule"/>
</dbReference>
<dbReference type="CDD" id="cd14014">
    <property type="entry name" value="STKc_PknB_like"/>
    <property type="match status" value="1"/>
</dbReference>
<dbReference type="SMART" id="SM00220">
    <property type="entry name" value="S_TKc"/>
    <property type="match status" value="1"/>
</dbReference>
<dbReference type="Gene3D" id="1.10.510.10">
    <property type="entry name" value="Transferase(Phosphotransferase) domain 1"/>
    <property type="match status" value="1"/>
</dbReference>
<dbReference type="PROSITE" id="PS50011">
    <property type="entry name" value="PROTEIN_KINASE_DOM"/>
    <property type="match status" value="1"/>
</dbReference>
<proteinExistence type="predicted"/>
<dbReference type="FunFam" id="3.30.200.20:FF:000035">
    <property type="entry name" value="Serine/threonine protein kinase Stk1"/>
    <property type="match status" value="1"/>
</dbReference>
<feature type="compositionally biased region" description="Basic residues" evidence="10">
    <location>
        <begin position="414"/>
        <end position="436"/>
    </location>
</feature>
<keyword evidence="4 9" id="KW-0547">Nucleotide-binding</keyword>
<feature type="compositionally biased region" description="Low complexity" evidence="10">
    <location>
        <begin position="363"/>
        <end position="380"/>
    </location>
</feature>
<comment type="caution">
    <text evidence="12">The sequence shown here is derived from an EMBL/GenBank/DDBJ whole genome shotgun (WGS) entry which is preliminary data.</text>
</comment>
<dbReference type="Proteomes" id="UP000619479">
    <property type="component" value="Unassembled WGS sequence"/>
</dbReference>
<evidence type="ECO:0000256" key="7">
    <source>
        <dbReference type="ARBA" id="ARBA00047899"/>
    </source>
</evidence>
<evidence type="ECO:0000256" key="1">
    <source>
        <dbReference type="ARBA" id="ARBA00012513"/>
    </source>
</evidence>
<dbReference type="PANTHER" id="PTHR43289">
    <property type="entry name" value="MITOGEN-ACTIVATED PROTEIN KINASE KINASE KINASE 20-RELATED"/>
    <property type="match status" value="1"/>
</dbReference>
<dbReference type="RefSeq" id="WP_203745987.1">
    <property type="nucleotide sequence ID" value="NZ_BAAAUC010000008.1"/>
</dbReference>
<dbReference type="EC" id="2.7.11.1" evidence="1"/>
<evidence type="ECO:0000256" key="5">
    <source>
        <dbReference type="ARBA" id="ARBA00022777"/>
    </source>
</evidence>
<keyword evidence="13" id="KW-1185">Reference proteome</keyword>
<dbReference type="EMBL" id="BOMH01000041">
    <property type="protein sequence ID" value="GID67841.1"/>
    <property type="molecule type" value="Genomic_DNA"/>
</dbReference>
<comment type="catalytic activity">
    <reaction evidence="7">
        <text>L-threonyl-[protein] + ATP = O-phospho-L-threonyl-[protein] + ADP + H(+)</text>
        <dbReference type="Rhea" id="RHEA:46608"/>
        <dbReference type="Rhea" id="RHEA-COMP:11060"/>
        <dbReference type="Rhea" id="RHEA-COMP:11605"/>
        <dbReference type="ChEBI" id="CHEBI:15378"/>
        <dbReference type="ChEBI" id="CHEBI:30013"/>
        <dbReference type="ChEBI" id="CHEBI:30616"/>
        <dbReference type="ChEBI" id="CHEBI:61977"/>
        <dbReference type="ChEBI" id="CHEBI:456216"/>
        <dbReference type="EC" id="2.7.11.1"/>
    </reaction>
</comment>
<evidence type="ECO:0000256" key="2">
    <source>
        <dbReference type="ARBA" id="ARBA00022527"/>
    </source>
</evidence>
<evidence type="ECO:0000256" key="6">
    <source>
        <dbReference type="ARBA" id="ARBA00022840"/>
    </source>
</evidence>
<protein>
    <recommendedName>
        <fullName evidence="1">non-specific serine/threonine protein kinase</fullName>
        <ecNumber evidence="1">2.7.11.1</ecNumber>
    </recommendedName>
</protein>